<keyword evidence="4 6" id="KW-1133">Transmembrane helix</keyword>
<evidence type="ECO:0000256" key="4">
    <source>
        <dbReference type="ARBA" id="ARBA00022989"/>
    </source>
</evidence>
<dbReference type="EMBL" id="MJIL01000075">
    <property type="protein sequence ID" value="OLQ75405.1"/>
    <property type="molecule type" value="Genomic_DNA"/>
</dbReference>
<feature type="transmembrane region" description="Helical" evidence="6">
    <location>
        <begin position="72"/>
        <end position="90"/>
    </location>
</feature>
<keyword evidence="2" id="KW-1003">Cell membrane</keyword>
<feature type="transmembrane region" description="Helical" evidence="6">
    <location>
        <begin position="140"/>
        <end position="168"/>
    </location>
</feature>
<organism evidence="7 8">
    <name type="scientific">Photobacterium proteolyticum</name>
    <dbReference type="NCBI Taxonomy" id="1903952"/>
    <lineage>
        <taxon>Bacteria</taxon>
        <taxon>Pseudomonadati</taxon>
        <taxon>Pseudomonadota</taxon>
        <taxon>Gammaproteobacteria</taxon>
        <taxon>Vibrionales</taxon>
        <taxon>Vibrionaceae</taxon>
        <taxon>Photobacterium</taxon>
    </lineage>
</organism>
<evidence type="ECO:0000256" key="1">
    <source>
        <dbReference type="ARBA" id="ARBA00004651"/>
    </source>
</evidence>
<gene>
    <name evidence="7" type="ORF">BIT28_22440</name>
</gene>
<sequence>MLSVFFSMIVFALVGAVSPGPVNIIAASTGAHSGYRKALSHVLGATIAYTLIVFLCGLSLERVSTRLPEIMNILRLLGGGFLLYMSFKIATATGTGKHSQQHYTPPTFTEGALSQALNPKAWLVAMSGISLFVLNHSPAVLYLFSFTAVSFIACFAGVSVWAAAGNYIGHYLSTTKRQSVFNITMGALLGGSVMSMLLGH</sequence>
<dbReference type="PANTHER" id="PTHR30086">
    <property type="entry name" value="ARGININE EXPORTER PROTEIN ARGO"/>
    <property type="match status" value="1"/>
</dbReference>
<dbReference type="InterPro" id="IPR001123">
    <property type="entry name" value="LeuE-type"/>
</dbReference>
<dbReference type="STRING" id="1903952.BIT28_22440"/>
<evidence type="ECO:0000256" key="3">
    <source>
        <dbReference type="ARBA" id="ARBA00022692"/>
    </source>
</evidence>
<evidence type="ECO:0000313" key="7">
    <source>
        <dbReference type="EMBL" id="OLQ75405.1"/>
    </source>
</evidence>
<evidence type="ECO:0000256" key="6">
    <source>
        <dbReference type="SAM" id="Phobius"/>
    </source>
</evidence>
<feature type="transmembrane region" description="Helical" evidence="6">
    <location>
        <begin position="42"/>
        <end position="60"/>
    </location>
</feature>
<keyword evidence="3 6" id="KW-0812">Transmembrane</keyword>
<dbReference type="GO" id="GO:0005886">
    <property type="term" value="C:plasma membrane"/>
    <property type="evidence" value="ECO:0007669"/>
    <property type="project" value="UniProtKB-SubCell"/>
</dbReference>
<feature type="transmembrane region" description="Helical" evidence="6">
    <location>
        <begin position="180"/>
        <end position="198"/>
    </location>
</feature>
<dbReference type="PANTHER" id="PTHR30086:SF20">
    <property type="entry name" value="ARGININE EXPORTER PROTEIN ARGO-RELATED"/>
    <property type="match status" value="1"/>
</dbReference>
<protein>
    <submittedName>
        <fullName evidence="7">Threonine transporter RhtB</fullName>
    </submittedName>
</protein>
<evidence type="ECO:0000313" key="8">
    <source>
        <dbReference type="Proteomes" id="UP000186905"/>
    </source>
</evidence>
<dbReference type="RefSeq" id="WP_075764336.1">
    <property type="nucleotide sequence ID" value="NZ_MJIL01000075.1"/>
</dbReference>
<reference evidence="7 8" key="1">
    <citation type="submission" date="2016-09" db="EMBL/GenBank/DDBJ databases">
        <title>Photobacterium proteolyticum sp. nov. a protease producing bacterium isolated from ocean sediments of Laizhou Bay.</title>
        <authorList>
            <person name="Li Y."/>
        </authorList>
    </citation>
    <scope>NUCLEOTIDE SEQUENCE [LARGE SCALE GENOMIC DNA]</scope>
    <source>
        <strain evidence="7 8">13-12</strain>
    </source>
</reference>
<keyword evidence="5 6" id="KW-0472">Membrane</keyword>
<comment type="caution">
    <text evidence="7">The sequence shown here is derived from an EMBL/GenBank/DDBJ whole genome shotgun (WGS) entry which is preliminary data.</text>
</comment>
<accession>A0A1Q9GLG5</accession>
<evidence type="ECO:0000256" key="2">
    <source>
        <dbReference type="ARBA" id="ARBA00022475"/>
    </source>
</evidence>
<dbReference type="GO" id="GO:0033228">
    <property type="term" value="P:cysteine export across plasma membrane"/>
    <property type="evidence" value="ECO:0007669"/>
    <property type="project" value="TreeGrafter"/>
</dbReference>
<comment type="subcellular location">
    <subcellularLocation>
        <location evidence="1">Cell membrane</location>
        <topology evidence="1">Multi-pass membrane protein</topology>
    </subcellularLocation>
</comment>
<dbReference type="OrthoDB" id="9812084at2"/>
<name>A0A1Q9GLG5_9GAMM</name>
<dbReference type="GO" id="GO:0015171">
    <property type="term" value="F:amino acid transmembrane transporter activity"/>
    <property type="evidence" value="ECO:0007669"/>
    <property type="project" value="TreeGrafter"/>
</dbReference>
<dbReference type="AlphaFoldDB" id="A0A1Q9GLG5"/>
<keyword evidence="8" id="KW-1185">Reference proteome</keyword>
<dbReference type="Pfam" id="PF01810">
    <property type="entry name" value="LysE"/>
    <property type="match status" value="1"/>
</dbReference>
<proteinExistence type="predicted"/>
<dbReference type="Proteomes" id="UP000186905">
    <property type="component" value="Unassembled WGS sequence"/>
</dbReference>
<evidence type="ECO:0000256" key="5">
    <source>
        <dbReference type="ARBA" id="ARBA00023136"/>
    </source>
</evidence>